<feature type="region of interest" description="Disordered" evidence="6">
    <location>
        <begin position="412"/>
        <end position="462"/>
    </location>
</feature>
<comment type="similarity">
    <text evidence="5">Belongs to the class I-like SAM-binding methyltransferase superfamily. C5-methyltransferase family.</text>
</comment>
<organism evidence="7 8">
    <name type="scientific">Symbiodinium pilosum</name>
    <name type="common">Dinoflagellate</name>
    <dbReference type="NCBI Taxonomy" id="2952"/>
    <lineage>
        <taxon>Eukaryota</taxon>
        <taxon>Sar</taxon>
        <taxon>Alveolata</taxon>
        <taxon>Dinophyceae</taxon>
        <taxon>Suessiales</taxon>
        <taxon>Symbiodiniaceae</taxon>
        <taxon>Symbiodinium</taxon>
    </lineage>
</organism>
<feature type="compositionally biased region" description="Basic residues" evidence="6">
    <location>
        <begin position="1142"/>
        <end position="1151"/>
    </location>
</feature>
<feature type="compositionally biased region" description="Polar residues" evidence="6">
    <location>
        <begin position="184"/>
        <end position="195"/>
    </location>
</feature>
<feature type="compositionally biased region" description="Basic and acidic residues" evidence="6">
    <location>
        <begin position="374"/>
        <end position="383"/>
    </location>
</feature>
<feature type="compositionally biased region" description="Acidic residues" evidence="6">
    <location>
        <begin position="1"/>
        <end position="10"/>
    </location>
</feature>
<dbReference type="SUPFAM" id="SSF53335">
    <property type="entry name" value="S-adenosyl-L-methionine-dependent methyltransferases"/>
    <property type="match status" value="1"/>
</dbReference>
<feature type="active site" evidence="5">
    <location>
        <position position="1618"/>
    </location>
</feature>
<accession>A0A812TRG0</accession>
<feature type="region of interest" description="Disordered" evidence="6">
    <location>
        <begin position="184"/>
        <end position="313"/>
    </location>
</feature>
<dbReference type="Pfam" id="PF00145">
    <property type="entry name" value="DNA_methylase"/>
    <property type="match status" value="1"/>
</dbReference>
<feature type="compositionally biased region" description="Basic and acidic residues" evidence="6">
    <location>
        <begin position="201"/>
        <end position="225"/>
    </location>
</feature>
<dbReference type="GO" id="GO:0044027">
    <property type="term" value="P:negative regulation of gene expression via chromosomal CpG island methylation"/>
    <property type="evidence" value="ECO:0007669"/>
    <property type="project" value="TreeGrafter"/>
</dbReference>
<dbReference type="Proteomes" id="UP000649617">
    <property type="component" value="Unassembled WGS sequence"/>
</dbReference>
<feature type="region of interest" description="Disordered" evidence="6">
    <location>
        <begin position="1071"/>
        <end position="1091"/>
    </location>
</feature>
<dbReference type="PANTHER" id="PTHR10629:SF52">
    <property type="entry name" value="DNA (CYTOSINE-5)-METHYLTRANSFERASE 1"/>
    <property type="match status" value="1"/>
</dbReference>
<dbReference type="PROSITE" id="PS51679">
    <property type="entry name" value="SAM_MT_C5"/>
    <property type="match status" value="1"/>
</dbReference>
<feature type="compositionally biased region" description="Basic residues" evidence="6">
    <location>
        <begin position="16"/>
        <end position="26"/>
    </location>
</feature>
<keyword evidence="3 5" id="KW-0808">Transferase</keyword>
<feature type="compositionally biased region" description="Basic and acidic residues" evidence="6">
    <location>
        <begin position="34"/>
        <end position="44"/>
    </location>
</feature>
<evidence type="ECO:0000313" key="7">
    <source>
        <dbReference type="EMBL" id="CAE7534394.1"/>
    </source>
</evidence>
<keyword evidence="2 5" id="KW-0489">Methyltransferase</keyword>
<evidence type="ECO:0000256" key="5">
    <source>
        <dbReference type="PROSITE-ProRule" id="PRU01016"/>
    </source>
</evidence>
<evidence type="ECO:0000256" key="4">
    <source>
        <dbReference type="ARBA" id="ARBA00022691"/>
    </source>
</evidence>
<feature type="region of interest" description="Disordered" evidence="6">
    <location>
        <begin position="1138"/>
        <end position="1162"/>
    </location>
</feature>
<feature type="region of interest" description="Disordered" evidence="6">
    <location>
        <begin position="1"/>
        <end position="44"/>
    </location>
</feature>
<dbReference type="PANTHER" id="PTHR10629">
    <property type="entry name" value="CYTOSINE-SPECIFIC METHYLTRANSFERASE"/>
    <property type="match status" value="1"/>
</dbReference>
<feature type="compositionally biased region" description="Basic and acidic residues" evidence="6">
    <location>
        <begin position="450"/>
        <end position="459"/>
    </location>
</feature>
<dbReference type="GO" id="GO:0003886">
    <property type="term" value="F:DNA (cytosine-5-)-methyltransferase activity"/>
    <property type="evidence" value="ECO:0007669"/>
    <property type="project" value="UniProtKB-EC"/>
</dbReference>
<evidence type="ECO:0000256" key="2">
    <source>
        <dbReference type="ARBA" id="ARBA00022603"/>
    </source>
</evidence>
<feature type="compositionally biased region" description="Acidic residues" evidence="6">
    <location>
        <begin position="439"/>
        <end position="449"/>
    </location>
</feature>
<gene>
    <name evidence="7" type="primary">ngoBIM</name>
    <name evidence="7" type="ORF">SPIL2461_LOCUS14101</name>
</gene>
<keyword evidence="4 5" id="KW-0949">S-adenosyl-L-methionine</keyword>
<dbReference type="Gene3D" id="3.40.50.150">
    <property type="entry name" value="Vaccinia Virus protein VP39"/>
    <property type="match status" value="1"/>
</dbReference>
<dbReference type="OrthoDB" id="423221at2759"/>
<sequence>MDADSLPEDPAEFKGKLKWRQQKQPRSKLGWFSQEKRERQSRREEELKRRLASVDVSLEDDEAFAAFARATAEQKERYGDVLASFFSWMTAGSTSKSAVSYMQQVKMLMERFQPDLQTLVTQEFLALVKKTKENHKRNNLVGAGLKKFCDFVESRGGLSLPWEAKAAACDERFRMDFQRWNKKSVAQPTGRSLLTTHFAVKRKEPEEAKEAKAPEEVKEPQEKAKKTNPRPRKIQAFGKRFQKGKGESKEACQAPATEPARAVATPQRSDVSQRASRRESGEQAASTPPSKGVPVAEETPEKPAPALRPSDMKEISALRSAMLASAKQQNYAKAKELKQRLLKRCEEIGCPVPTTTVSGGPEEKGAKGKRAHRKERDDQKNTEEGCEDAEPMDRFEFARGILKEKFPLRFLNDCSPEDDAEILQENERRAMRRAKKEEDDQDEDAEEDEEQRKAHEMKKALSSIPDASVEDVDRFPAVAATFREWLSAQNMPQEDVEASVQVLHDLFTQDEKSLDAMAEEAYVKVASKQESHAKVAQQFAAFWAERRNGPWCPAPARVERKLEARLRLQHMIPETWSLRVVQRANKEDLVILTAPDGTKQFAETSKFAEHPVFLSKDFQAEQKRRSDLAAATTELEQAKLRLELEKGRKVEKPKVLDVADATQAVQDSLSGSTEAKASMLRAVLRQHLGCSSCGRLSTRELERMFSTACTAEEHSWSSYDDVPDASPEDVQQYPRVLATFFQQGYPYMNGVRRLMELHKKTAWDMATPAFQRLVRMDPENARCNGYLNSAILYLRKFRETGGFDHLTDVSSIDPYKLQKMFTPDFDRETGKEQEHFDDLQVDMPLELVMADATENWLAELREKVDYDGYLHEDVDARGQRPVALSVALLADATDEEWALWPRILAKFEQQCKQDSEEDKPIKREAEADALFLAMKDLVEEHGKSPDAMAAEKYLKIIKTTYTSSSHKDRAVAVAKFADFWVANKDGEFPEPKVHIMAVKKYQLMDRQLVEQAKQTAAEWLLPAGWAVKLGRDGRLIKVTGPGGKTDFYRTKEAALEAVEGKAKRQAETAKARHEQMVSAKEAHTERTEAGLRRQLAKAVREEDYDLAERLHAELNDRTSAGRPSRRGTMPIVARSAEDVARRKGTGRGVVKRKTDAEDTNPSPLKVRKAMGLKHQQKHEVARSELTLRAGEWRLQGVRLKNGSVVPLNSAALQGLSPDAVVLVLVYVDEEVRERKRRQIIEDWGLDDTWTVTVRYRLSGHQVTAKRADGKVFLSKHEVVCDRDREALEQISQQATARAQDVQALLSSHSQASLPVWELEVKEMPLLSGLYVAEGESFVKVSCLGPGDQVKVCYAPDDHAGGEMAWKFMDTSEKVLARTPAVDAGTQRSPFDFQQLNLLAESDGEEQHTAWVTADAVGTFIAPEGVVSRVCTHLGQAFGPCCRFCEAGRSERRRSINVQRTRESKAKPERVDRDALYESRLLELQQRRDTAPRTLAGMASRMLEKLQAFQAADSLPEALLQKKVLRIGTMCSGTDAPMLVARALERALRPLGSKLGFQHAFSVEYDARKQEFLQANFPECPLLFKDCVQMGRKRAWDVLSRKPQPIPNDLDILIAGFSCKDLSLMNSYRKALQEMGQSGSTLRGVLDYAERHRPRLILLENVWAITKSNSIGFKQVDLVMEGLKERGYAAGYRLLNSCDYFIPQIRHRIWMWAIRLSEKPPKGLEEAKLLREQAELISKTVHPKFNDILVALEEPCALHFEDYMLDDDHPAVRAHFQAVKAKRRSWVAKKKAGAKLDWTQKYDCHRTEHDYQYDRPYTAVRDAEFLQVLNEREKELVNLKCLDVMNEQGKDPRTFPMLWELSQSVERVPGTRVRRDRQNYASCILPGTLWHSSRRRWVLGIEKLALQGIFAEDLKDTDFPQKLLGDLAGNAFTTSVCAANLIALLTCSETLAKCHQN</sequence>
<dbReference type="EMBL" id="CAJNIZ010032068">
    <property type="protein sequence ID" value="CAE7534394.1"/>
    <property type="molecule type" value="Genomic_DNA"/>
</dbReference>
<dbReference type="InterPro" id="IPR050390">
    <property type="entry name" value="C5-Methyltransferase"/>
</dbReference>
<dbReference type="InterPro" id="IPR029063">
    <property type="entry name" value="SAM-dependent_MTases_sf"/>
</dbReference>
<feature type="region of interest" description="Disordered" evidence="6">
    <location>
        <begin position="350"/>
        <end position="393"/>
    </location>
</feature>
<dbReference type="GO" id="GO:0032259">
    <property type="term" value="P:methylation"/>
    <property type="evidence" value="ECO:0007669"/>
    <property type="project" value="UniProtKB-KW"/>
</dbReference>
<proteinExistence type="inferred from homology"/>
<dbReference type="EC" id="2.1.1.37" evidence="1"/>
<dbReference type="GO" id="GO:0005634">
    <property type="term" value="C:nucleus"/>
    <property type="evidence" value="ECO:0007669"/>
    <property type="project" value="TreeGrafter"/>
</dbReference>
<dbReference type="GO" id="GO:0003677">
    <property type="term" value="F:DNA binding"/>
    <property type="evidence" value="ECO:0007669"/>
    <property type="project" value="TreeGrafter"/>
</dbReference>
<name>A0A812TRG0_SYMPI</name>
<keyword evidence="8" id="KW-1185">Reference proteome</keyword>
<reference evidence="7" key="1">
    <citation type="submission" date="2021-02" db="EMBL/GenBank/DDBJ databases">
        <authorList>
            <person name="Dougan E. K."/>
            <person name="Rhodes N."/>
            <person name="Thang M."/>
            <person name="Chan C."/>
        </authorList>
    </citation>
    <scope>NUCLEOTIDE SEQUENCE</scope>
</reference>
<evidence type="ECO:0000256" key="1">
    <source>
        <dbReference type="ARBA" id="ARBA00011975"/>
    </source>
</evidence>
<comment type="caution">
    <text evidence="7">The sequence shown here is derived from an EMBL/GenBank/DDBJ whole genome shotgun (WGS) entry which is preliminary data.</text>
</comment>
<evidence type="ECO:0000256" key="3">
    <source>
        <dbReference type="ARBA" id="ARBA00022679"/>
    </source>
</evidence>
<feature type="compositionally biased region" description="Acidic residues" evidence="6">
    <location>
        <begin position="415"/>
        <end position="424"/>
    </location>
</feature>
<evidence type="ECO:0000313" key="8">
    <source>
        <dbReference type="Proteomes" id="UP000649617"/>
    </source>
</evidence>
<dbReference type="InterPro" id="IPR001525">
    <property type="entry name" value="C5_MeTfrase"/>
</dbReference>
<evidence type="ECO:0000256" key="6">
    <source>
        <dbReference type="SAM" id="MobiDB-lite"/>
    </source>
</evidence>
<protein>
    <recommendedName>
        <fullName evidence="1">DNA (cytosine-5-)-methyltransferase</fullName>
        <ecNumber evidence="1">2.1.1.37</ecNumber>
    </recommendedName>
</protein>